<dbReference type="Proteomes" id="UP000692954">
    <property type="component" value="Unassembled WGS sequence"/>
</dbReference>
<comment type="caution">
    <text evidence="2">The sequence shown here is derived from an EMBL/GenBank/DDBJ whole genome shotgun (WGS) entry which is preliminary data.</text>
</comment>
<reference evidence="2" key="1">
    <citation type="submission" date="2021-01" db="EMBL/GenBank/DDBJ databases">
        <authorList>
            <consortium name="Genoscope - CEA"/>
            <person name="William W."/>
        </authorList>
    </citation>
    <scope>NUCLEOTIDE SEQUENCE</scope>
</reference>
<dbReference type="OrthoDB" id="311053at2759"/>
<accession>A0A8S1PXA5</accession>
<proteinExistence type="predicted"/>
<dbReference type="AlphaFoldDB" id="A0A8S1PXA5"/>
<name>A0A8S1PXA5_9CILI</name>
<feature type="compositionally biased region" description="Acidic residues" evidence="1">
    <location>
        <begin position="141"/>
        <end position="160"/>
    </location>
</feature>
<keyword evidence="3" id="KW-1185">Reference proteome</keyword>
<feature type="compositionally biased region" description="Acidic residues" evidence="1">
    <location>
        <begin position="168"/>
        <end position="184"/>
    </location>
</feature>
<sequence>MRSADLKNIIVNHAPNHHSKNPGWEYFPSSQIKCQVEAAQKKELAKPTPPSIKIKTLELKAKYIDKTKPKHIFKKTDLKEIAKKKRDDLQNWIKEENNLKKGIQKQHKCKPAPPIKEDEPNDQWPDINEDQQQENNNENNQNEDEQIAEEDDNQSEQQNEEVEKKQVDDEDQIYIQEEQQEQEESGINQENQELNESSDNQQENLQIKYDQSNQIKESQSSLKESKNLTINVEIDQNKSEVQSVVSKSFVKNQSKVINNKSMNTSSLLFYKSQVADQMRSLMEEFE</sequence>
<evidence type="ECO:0000256" key="1">
    <source>
        <dbReference type="SAM" id="MobiDB-lite"/>
    </source>
</evidence>
<gene>
    <name evidence="2" type="ORF">PSON_ATCC_30995.1.T0880143</name>
</gene>
<organism evidence="2 3">
    <name type="scientific">Paramecium sonneborni</name>
    <dbReference type="NCBI Taxonomy" id="65129"/>
    <lineage>
        <taxon>Eukaryota</taxon>
        <taxon>Sar</taxon>
        <taxon>Alveolata</taxon>
        <taxon>Ciliophora</taxon>
        <taxon>Intramacronucleata</taxon>
        <taxon>Oligohymenophorea</taxon>
        <taxon>Peniculida</taxon>
        <taxon>Parameciidae</taxon>
        <taxon>Paramecium</taxon>
    </lineage>
</organism>
<dbReference type="EMBL" id="CAJJDN010000088">
    <property type="protein sequence ID" value="CAD8107149.1"/>
    <property type="molecule type" value="Genomic_DNA"/>
</dbReference>
<feature type="compositionally biased region" description="Polar residues" evidence="1">
    <location>
        <begin position="194"/>
        <end position="225"/>
    </location>
</feature>
<evidence type="ECO:0000313" key="3">
    <source>
        <dbReference type="Proteomes" id="UP000692954"/>
    </source>
</evidence>
<evidence type="ECO:0000313" key="2">
    <source>
        <dbReference type="EMBL" id="CAD8107149.1"/>
    </source>
</evidence>
<feature type="region of interest" description="Disordered" evidence="1">
    <location>
        <begin position="96"/>
        <end position="225"/>
    </location>
</feature>
<protein>
    <submittedName>
        <fullName evidence="2">Uncharacterized protein</fullName>
    </submittedName>
</protein>